<dbReference type="EMBL" id="LIAS01000080">
    <property type="protein sequence ID" value="KRO30654.1"/>
    <property type="molecule type" value="Genomic_DNA"/>
</dbReference>
<accession>A0A0R2NXV3</accession>
<evidence type="ECO:0000313" key="3">
    <source>
        <dbReference type="Proteomes" id="UP000053941"/>
    </source>
</evidence>
<name>A0A0R2NXV3_9ACTN</name>
<dbReference type="InterPro" id="IPR029063">
    <property type="entry name" value="SAM-dependent_MTases_sf"/>
</dbReference>
<gene>
    <name evidence="2" type="ORF">ABR60_04805</name>
</gene>
<sequence length="393" mass="44096">MIENLDKALLRAQEVLASPESIRRICISGRAKGKQPEQVRIDIRPVVLKSGLHWQVVSHDGKRDTTKNLALNELSLAKLFEIGYANILIESTSQEISLRLTKSGDAQLSTKRVELDAAELSHDRSKERLLSADDEIFIELGISDHNGKLKPSRSDKFIQVQEFLKILSHSLDEKRDKSQELKVIDLGCGHAYLTLAAHKYLINQGYKVKTLGIDERQESRERNIALVDKLKMSKEISFQATKIANLELANFDIAIALHACDTASDDAISWAVKSGVEMILVAPCCHHDIQRQMKHSPAPWNIATKHGIINQRVGDILTDSIRASVLKILGYRTDIIEFVAGEHTPKNLMIRAFKTGAPAQRADIEELEQMIAQWKIEPALMVRLKEELSVRLG</sequence>
<protein>
    <recommendedName>
        <fullName evidence="1">Methyltransferase domain-containing protein</fullName>
    </recommendedName>
</protein>
<evidence type="ECO:0000313" key="2">
    <source>
        <dbReference type="EMBL" id="KRO30654.1"/>
    </source>
</evidence>
<comment type="caution">
    <text evidence="2">The sequence shown here is derived from an EMBL/GenBank/DDBJ whole genome shotgun (WGS) entry which is preliminary data.</text>
</comment>
<dbReference type="AlphaFoldDB" id="A0A0R2NXV3"/>
<dbReference type="SUPFAM" id="SSF53335">
    <property type="entry name" value="S-adenosyl-L-methionine-dependent methyltransferases"/>
    <property type="match status" value="1"/>
</dbReference>
<dbReference type="InterPro" id="IPR025714">
    <property type="entry name" value="Methyltranfer_dom"/>
</dbReference>
<dbReference type="PANTHER" id="PTHR13369">
    <property type="match status" value="1"/>
</dbReference>
<reference evidence="2 3" key="1">
    <citation type="submission" date="2015-10" db="EMBL/GenBank/DDBJ databases">
        <title>Metagenome-Assembled Genomes uncover a global brackish microbiome.</title>
        <authorList>
            <person name="Hugerth L.W."/>
            <person name="Larsson J."/>
            <person name="Alneberg J."/>
            <person name="Lindh M.V."/>
            <person name="Legrand C."/>
            <person name="Pinhassi J."/>
            <person name="Andersson A.F."/>
        </authorList>
    </citation>
    <scope>NUCLEOTIDE SEQUENCE [LARGE SCALE GENOMIC DNA]</scope>
    <source>
        <strain evidence="2">BACL2 MAG-120802-bin41</strain>
    </source>
</reference>
<proteinExistence type="predicted"/>
<evidence type="ECO:0000259" key="1">
    <source>
        <dbReference type="Pfam" id="PF13679"/>
    </source>
</evidence>
<dbReference type="Pfam" id="PF13679">
    <property type="entry name" value="Methyltransf_32"/>
    <property type="match status" value="1"/>
</dbReference>
<dbReference type="Gene3D" id="3.40.50.150">
    <property type="entry name" value="Vaccinia Virus protein VP39"/>
    <property type="match status" value="1"/>
</dbReference>
<organism evidence="2 3">
    <name type="scientific">Actinobacteria bacterium BACL2 MAG-120802-bin41</name>
    <dbReference type="NCBI Taxonomy" id="1655568"/>
    <lineage>
        <taxon>Bacteria</taxon>
        <taxon>Bacillati</taxon>
        <taxon>Actinomycetota</taxon>
        <taxon>Actinomycetes</taxon>
        <taxon>Actinomycetes incertae sedis</taxon>
        <taxon>ac1 cluster</taxon>
    </lineage>
</organism>
<dbReference type="PANTHER" id="PTHR13369:SF3">
    <property type="entry name" value="METHYLTRANSFERASE DOMAIN-CONTAINING PROTEIN"/>
    <property type="match status" value="1"/>
</dbReference>
<dbReference type="Proteomes" id="UP000053941">
    <property type="component" value="Unassembled WGS sequence"/>
</dbReference>
<dbReference type="GO" id="GO:0005737">
    <property type="term" value="C:cytoplasm"/>
    <property type="evidence" value="ECO:0007669"/>
    <property type="project" value="TreeGrafter"/>
</dbReference>
<feature type="domain" description="Methyltransferase" evidence="1">
    <location>
        <begin position="155"/>
        <end position="292"/>
    </location>
</feature>